<evidence type="ECO:0000256" key="7">
    <source>
        <dbReference type="ARBA" id="ARBA00022989"/>
    </source>
</evidence>
<evidence type="ECO:0000256" key="9">
    <source>
        <dbReference type="SAM" id="Phobius"/>
    </source>
</evidence>
<evidence type="ECO:0000259" key="10">
    <source>
        <dbReference type="PROSITE" id="PS50893"/>
    </source>
</evidence>
<evidence type="ECO:0000256" key="6">
    <source>
        <dbReference type="ARBA" id="ARBA00022840"/>
    </source>
</evidence>
<protein>
    <submittedName>
        <fullName evidence="11">Branched-chain amino acid ABC transporter ATP-binding protein/permease</fullName>
    </submittedName>
</protein>
<dbReference type="CDD" id="cd03219">
    <property type="entry name" value="ABC_Mj1267_LivG_branched"/>
    <property type="match status" value="1"/>
</dbReference>
<dbReference type="InterPro" id="IPR032823">
    <property type="entry name" value="BCA_ABC_TP_C"/>
</dbReference>
<evidence type="ECO:0000256" key="3">
    <source>
        <dbReference type="ARBA" id="ARBA00022475"/>
    </source>
</evidence>
<feature type="transmembrane region" description="Helical" evidence="9">
    <location>
        <begin position="111"/>
        <end position="130"/>
    </location>
</feature>
<dbReference type="GO" id="GO:0016887">
    <property type="term" value="F:ATP hydrolysis activity"/>
    <property type="evidence" value="ECO:0007669"/>
    <property type="project" value="InterPro"/>
</dbReference>
<keyword evidence="3" id="KW-1003">Cell membrane</keyword>
<dbReference type="PANTHER" id="PTHR45772">
    <property type="entry name" value="CONSERVED COMPONENT OF ABC TRANSPORTER FOR NATURAL AMINO ACIDS-RELATED"/>
    <property type="match status" value="1"/>
</dbReference>
<dbReference type="GO" id="GO:0005886">
    <property type="term" value="C:plasma membrane"/>
    <property type="evidence" value="ECO:0007669"/>
    <property type="project" value="UniProtKB-SubCell"/>
</dbReference>
<keyword evidence="2" id="KW-0813">Transport</keyword>
<dbReference type="Pfam" id="PF00005">
    <property type="entry name" value="ABC_tran"/>
    <property type="match status" value="1"/>
</dbReference>
<reference evidence="11 12" key="1">
    <citation type="journal article" date="2017" name="Int. J. Syst. Evol. Microbiol.">
        <title>Ramlibacter monticola sp. nov., isolated from forest soil.</title>
        <authorList>
            <person name="Chaudhary D.K."/>
            <person name="Kim J."/>
        </authorList>
    </citation>
    <scope>NUCLEOTIDE SEQUENCE [LARGE SCALE GENOMIC DNA]</scope>
    <source>
        <strain evidence="11 12">KACC 19175</strain>
    </source>
</reference>
<dbReference type="PANTHER" id="PTHR45772:SF2">
    <property type="entry name" value="ABC TRANSPORTER ATP-BINDING PROTEIN"/>
    <property type="match status" value="1"/>
</dbReference>
<keyword evidence="7 9" id="KW-1133">Transmembrane helix</keyword>
<dbReference type="PROSITE" id="PS50893">
    <property type="entry name" value="ABC_TRANSPORTER_2"/>
    <property type="match status" value="1"/>
</dbReference>
<feature type="transmembrane region" description="Helical" evidence="9">
    <location>
        <begin position="205"/>
        <end position="224"/>
    </location>
</feature>
<comment type="subcellular location">
    <subcellularLocation>
        <location evidence="1">Cell membrane</location>
        <topology evidence="1">Multi-pass membrane protein</topology>
    </subcellularLocation>
</comment>
<dbReference type="FunFam" id="3.40.50.300:FF:000421">
    <property type="entry name" value="Branched-chain amino acid ABC transporter ATP-binding protein"/>
    <property type="match status" value="1"/>
</dbReference>
<keyword evidence="6 11" id="KW-0067">ATP-binding</keyword>
<dbReference type="GO" id="GO:0005524">
    <property type="term" value="F:ATP binding"/>
    <property type="evidence" value="ECO:0007669"/>
    <property type="project" value="UniProtKB-KW"/>
</dbReference>
<dbReference type="SMART" id="SM00382">
    <property type="entry name" value="AAA"/>
    <property type="match status" value="1"/>
</dbReference>
<dbReference type="SUPFAM" id="SSF52540">
    <property type="entry name" value="P-loop containing nucleoside triphosphate hydrolases"/>
    <property type="match status" value="1"/>
</dbReference>
<dbReference type="InterPro" id="IPR001851">
    <property type="entry name" value="ABC_transp_permease"/>
</dbReference>
<dbReference type="EMBL" id="JAEQNE010000006">
    <property type="protein sequence ID" value="MBL0393898.1"/>
    <property type="molecule type" value="Genomic_DNA"/>
</dbReference>
<dbReference type="InterPro" id="IPR003439">
    <property type="entry name" value="ABC_transporter-like_ATP-bd"/>
</dbReference>
<evidence type="ECO:0000256" key="8">
    <source>
        <dbReference type="ARBA" id="ARBA00023136"/>
    </source>
</evidence>
<sequence>MTQDRRQLALVATVVAGVAIAPALLGNFGVSLLNDIGIGALVALGLVLLTGVGGATSFGQAAFVGIAAYASAWLTTKQGMSPWIGLLFALGLTGTAALVIGSLTLRLGGHFLPLSTIAWGLSIALLFGNVDALGRHTGLSNIPPLHLAGWSLADPRAMYYLIWAIVGLAFLFSHNVLQSRSGRAIRSLRGGSILMASVGADAFRVRLALFVMAALLAGVAGWLYAHMNRFVSPSPFDVRASIEFLLMAVAGGLGHLGGAIVGAAAVLVMKNGLQDVLPLLTTRAGQLEAVAFAVLFLLLLHYARGGVMGFVARWTRGRFAPSAPLALPAAEPLPRRTLPARGQPLLSVRGAVKRFGGLIAVNEVSFDVRAGEIVGLIGPNGAGKSTMFNLVTGAAALTRGEVHFLGQDVTGLAQRQIASRGMARTFQHVKLRPHMSLLDNVALGAHGRTRAGMLAAGLRLDRGEEAQILAEAHRQLARIGLAGRAHELAGSLPLGTQRILEIARALAADPVLLVLDEPAAGLRRKEKQELGELLRKLRAEGVTILIVEHDMDFVMKLVDRLVVMNFGSKLTEGLPAEVRANPEVQAAYLGGSVIAAAPRAGKSVASPTEVSAGAAMEQPRRVAAGGM</sequence>
<evidence type="ECO:0000313" key="12">
    <source>
        <dbReference type="Proteomes" id="UP000599109"/>
    </source>
</evidence>
<dbReference type="Gene3D" id="3.40.50.300">
    <property type="entry name" value="P-loop containing nucleotide triphosphate hydrolases"/>
    <property type="match status" value="1"/>
</dbReference>
<feature type="transmembrane region" description="Helical" evidence="9">
    <location>
        <begin position="244"/>
        <end position="268"/>
    </location>
</feature>
<dbReference type="Proteomes" id="UP000599109">
    <property type="component" value="Unassembled WGS sequence"/>
</dbReference>
<name>A0A936Z340_9BURK</name>
<dbReference type="InterPro" id="IPR003593">
    <property type="entry name" value="AAA+_ATPase"/>
</dbReference>
<evidence type="ECO:0000256" key="2">
    <source>
        <dbReference type="ARBA" id="ARBA00022448"/>
    </source>
</evidence>
<evidence type="ECO:0000256" key="4">
    <source>
        <dbReference type="ARBA" id="ARBA00022692"/>
    </source>
</evidence>
<proteinExistence type="predicted"/>
<feature type="transmembrane region" description="Helical" evidence="9">
    <location>
        <begin position="289"/>
        <end position="312"/>
    </location>
</feature>
<feature type="transmembrane region" description="Helical" evidence="9">
    <location>
        <begin position="157"/>
        <end position="177"/>
    </location>
</feature>
<gene>
    <name evidence="11" type="ORF">JJ685_22360</name>
</gene>
<dbReference type="Pfam" id="PF12399">
    <property type="entry name" value="BCA_ABC_TP_C"/>
    <property type="match status" value="1"/>
</dbReference>
<keyword evidence="12" id="KW-1185">Reference proteome</keyword>
<keyword evidence="5" id="KW-0547">Nucleotide-binding</keyword>
<feature type="transmembrane region" description="Helical" evidence="9">
    <location>
        <begin position="82"/>
        <end position="104"/>
    </location>
</feature>
<feature type="transmembrane region" description="Helical" evidence="9">
    <location>
        <begin position="7"/>
        <end position="25"/>
    </location>
</feature>
<dbReference type="Pfam" id="PF02653">
    <property type="entry name" value="BPD_transp_2"/>
    <property type="match status" value="1"/>
</dbReference>
<dbReference type="RefSeq" id="WP_201676546.1">
    <property type="nucleotide sequence ID" value="NZ_JAEQNE010000006.1"/>
</dbReference>
<dbReference type="InterPro" id="IPR027417">
    <property type="entry name" value="P-loop_NTPase"/>
</dbReference>
<dbReference type="GO" id="GO:0015658">
    <property type="term" value="F:branched-chain amino acid transmembrane transporter activity"/>
    <property type="evidence" value="ECO:0007669"/>
    <property type="project" value="InterPro"/>
</dbReference>
<keyword evidence="8 9" id="KW-0472">Membrane</keyword>
<organism evidence="11 12">
    <name type="scientific">Ramlibacter monticola</name>
    <dbReference type="NCBI Taxonomy" id="1926872"/>
    <lineage>
        <taxon>Bacteria</taxon>
        <taxon>Pseudomonadati</taxon>
        <taxon>Pseudomonadota</taxon>
        <taxon>Betaproteobacteria</taxon>
        <taxon>Burkholderiales</taxon>
        <taxon>Comamonadaceae</taxon>
        <taxon>Ramlibacter</taxon>
    </lineage>
</organism>
<dbReference type="AlphaFoldDB" id="A0A936Z340"/>
<comment type="caution">
    <text evidence="11">The sequence shown here is derived from an EMBL/GenBank/DDBJ whole genome shotgun (WGS) entry which is preliminary data.</text>
</comment>
<dbReference type="CDD" id="cd06581">
    <property type="entry name" value="TM_PBP1_LivM_like"/>
    <property type="match status" value="1"/>
</dbReference>
<dbReference type="InterPro" id="IPR051120">
    <property type="entry name" value="ABC_AA/LPS_Transport"/>
</dbReference>
<evidence type="ECO:0000256" key="5">
    <source>
        <dbReference type="ARBA" id="ARBA00022741"/>
    </source>
</evidence>
<feature type="domain" description="ABC transporter" evidence="10">
    <location>
        <begin position="346"/>
        <end position="591"/>
    </location>
</feature>
<keyword evidence="4 9" id="KW-0812">Transmembrane</keyword>
<evidence type="ECO:0000256" key="1">
    <source>
        <dbReference type="ARBA" id="ARBA00004651"/>
    </source>
</evidence>
<dbReference type="InterPro" id="IPR043428">
    <property type="entry name" value="LivM-like"/>
</dbReference>
<accession>A0A936Z340</accession>
<feature type="transmembrane region" description="Helical" evidence="9">
    <location>
        <begin position="31"/>
        <end position="51"/>
    </location>
</feature>
<evidence type="ECO:0000313" key="11">
    <source>
        <dbReference type="EMBL" id="MBL0393898.1"/>
    </source>
</evidence>